<name>A0A1G1V9R4_9BACT</name>
<dbReference type="GO" id="GO:0016787">
    <property type="term" value="F:hydrolase activity"/>
    <property type="evidence" value="ECO:0007669"/>
    <property type="project" value="UniProtKB-KW"/>
</dbReference>
<dbReference type="STRING" id="1797516.A3D26_03105"/>
<reference evidence="3 4" key="1">
    <citation type="journal article" date="2016" name="Nat. Commun.">
        <title>Thousands of microbial genomes shed light on interconnected biogeochemical processes in an aquifer system.</title>
        <authorList>
            <person name="Anantharaman K."/>
            <person name="Brown C.T."/>
            <person name="Hug L.A."/>
            <person name="Sharon I."/>
            <person name="Castelle C.J."/>
            <person name="Probst A.J."/>
            <person name="Thomas B.C."/>
            <person name="Singh A."/>
            <person name="Wilkins M.J."/>
            <person name="Karaoz U."/>
            <person name="Brodie E.L."/>
            <person name="Williams K.H."/>
            <person name="Hubbard S.S."/>
            <person name="Banfield J.F."/>
        </authorList>
    </citation>
    <scope>NUCLEOTIDE SEQUENCE [LARGE SCALE GENOMIC DNA]</scope>
</reference>
<evidence type="ECO:0000313" key="3">
    <source>
        <dbReference type="EMBL" id="OGY11952.1"/>
    </source>
</evidence>
<feature type="domain" description="Nudix hydrolase" evidence="2">
    <location>
        <begin position="81"/>
        <end position="215"/>
    </location>
</feature>
<dbReference type="Gene3D" id="3.90.79.10">
    <property type="entry name" value="Nucleoside Triphosphate Pyrophosphohydrolase"/>
    <property type="match status" value="1"/>
</dbReference>
<dbReference type="InterPro" id="IPR020084">
    <property type="entry name" value="NUDIX_hydrolase_CS"/>
</dbReference>
<dbReference type="Proteomes" id="UP000178319">
    <property type="component" value="Unassembled WGS sequence"/>
</dbReference>
<dbReference type="AlphaFoldDB" id="A0A1G1V9R4"/>
<dbReference type="SUPFAM" id="SSF55811">
    <property type="entry name" value="Nudix"/>
    <property type="match status" value="1"/>
</dbReference>
<keyword evidence="1" id="KW-0378">Hydrolase</keyword>
<dbReference type="PROSITE" id="PS00893">
    <property type="entry name" value="NUDIX_BOX"/>
    <property type="match status" value="1"/>
</dbReference>
<evidence type="ECO:0000256" key="1">
    <source>
        <dbReference type="ARBA" id="ARBA00022801"/>
    </source>
</evidence>
<dbReference type="InterPro" id="IPR015797">
    <property type="entry name" value="NUDIX_hydrolase-like_dom_sf"/>
</dbReference>
<proteinExistence type="predicted"/>
<accession>A0A1G1V9R4</accession>
<evidence type="ECO:0000259" key="2">
    <source>
        <dbReference type="PROSITE" id="PS51462"/>
    </source>
</evidence>
<evidence type="ECO:0000313" key="4">
    <source>
        <dbReference type="Proteomes" id="UP000178319"/>
    </source>
</evidence>
<protein>
    <recommendedName>
        <fullName evidence="2">Nudix hydrolase domain-containing protein</fullName>
    </recommendedName>
</protein>
<organism evidence="3 4">
    <name type="scientific">Candidatus Blackburnbacteria bacterium RIFCSPHIGHO2_02_FULL_44_20</name>
    <dbReference type="NCBI Taxonomy" id="1797516"/>
    <lineage>
        <taxon>Bacteria</taxon>
        <taxon>Candidatus Blackburniibacteriota</taxon>
    </lineage>
</organism>
<dbReference type="PROSITE" id="PS51462">
    <property type="entry name" value="NUDIX"/>
    <property type="match status" value="1"/>
</dbReference>
<comment type="caution">
    <text evidence="3">The sequence shown here is derived from an EMBL/GenBank/DDBJ whole genome shotgun (WGS) entry which is preliminary data.</text>
</comment>
<gene>
    <name evidence="3" type="ORF">A3D26_03105</name>
</gene>
<dbReference type="EMBL" id="MHBZ01000009">
    <property type="protein sequence ID" value="OGY11952.1"/>
    <property type="molecule type" value="Genomic_DNA"/>
</dbReference>
<sequence>MKQLHLIQLQILRKLLFATSLRYTEMKPDNEMLNNQFDFHLDQIIKEGWVTKTKEGYFLTSSGKEYANRMNTGTATIEKQAKIGAIVCAICERNGKRQYLVYTRLKQPFYGCQGFMSGKIAYGETVIDGAKRELKEETNLDGEPQVFSIRHFRVFDKQTGELLEDKFLYYCLVRNPEGEIVDSAEGKYEWIDEDKIDSHVTNHFESLEVFKRDVEEINSFRGEIRFSEVDHISDKF</sequence>
<dbReference type="Pfam" id="PF00293">
    <property type="entry name" value="NUDIX"/>
    <property type="match status" value="1"/>
</dbReference>
<dbReference type="InterPro" id="IPR000086">
    <property type="entry name" value="NUDIX_hydrolase_dom"/>
</dbReference>